<keyword evidence="1" id="KW-0238">DNA-binding</keyword>
<proteinExistence type="predicted"/>
<dbReference type="CDD" id="cd01109">
    <property type="entry name" value="HTH_YyaN"/>
    <property type="match status" value="1"/>
</dbReference>
<evidence type="ECO:0000259" key="2">
    <source>
        <dbReference type="PROSITE" id="PS50937"/>
    </source>
</evidence>
<evidence type="ECO:0000256" key="1">
    <source>
        <dbReference type="ARBA" id="ARBA00023125"/>
    </source>
</evidence>
<dbReference type="GO" id="GO:0003677">
    <property type="term" value="F:DNA binding"/>
    <property type="evidence" value="ECO:0007669"/>
    <property type="project" value="UniProtKB-KW"/>
</dbReference>
<evidence type="ECO:0000313" key="3">
    <source>
        <dbReference type="EMBL" id="QEN07675.1"/>
    </source>
</evidence>
<keyword evidence="4" id="KW-1185">Reference proteome</keyword>
<dbReference type="Proteomes" id="UP000324209">
    <property type="component" value="Chromosome"/>
</dbReference>
<dbReference type="OrthoDB" id="9814833at2"/>
<gene>
    <name evidence="3" type="ORF">EXM22_06605</name>
</gene>
<reference evidence="3 4" key="1">
    <citation type="submission" date="2019-02" db="EMBL/GenBank/DDBJ databases">
        <title>Complete Genome Sequence and Methylome Analysis of free living Spirochaetas.</title>
        <authorList>
            <person name="Fomenkov A."/>
            <person name="Dubinina G."/>
            <person name="Leshcheva N."/>
            <person name="Mikheeva N."/>
            <person name="Grabovich M."/>
            <person name="Vincze T."/>
            <person name="Roberts R.J."/>
        </authorList>
    </citation>
    <scope>NUCLEOTIDE SEQUENCE [LARGE SCALE GENOMIC DNA]</scope>
    <source>
        <strain evidence="3 4">K2</strain>
    </source>
</reference>
<dbReference type="GO" id="GO:0003700">
    <property type="term" value="F:DNA-binding transcription factor activity"/>
    <property type="evidence" value="ECO:0007669"/>
    <property type="project" value="InterPro"/>
</dbReference>
<dbReference type="PANTHER" id="PTHR30204">
    <property type="entry name" value="REDOX-CYCLING DRUG-SENSING TRANSCRIPTIONAL ACTIVATOR SOXR"/>
    <property type="match status" value="1"/>
</dbReference>
<dbReference type="PANTHER" id="PTHR30204:SF82">
    <property type="entry name" value="TRANSCRIPTIONAL REGULATOR, MERR FAMILY"/>
    <property type="match status" value="1"/>
</dbReference>
<dbReference type="RefSeq" id="WP_149485755.1">
    <property type="nucleotide sequence ID" value="NZ_CP036150.1"/>
</dbReference>
<dbReference type="Pfam" id="PF13411">
    <property type="entry name" value="MerR_1"/>
    <property type="match status" value="1"/>
</dbReference>
<feature type="domain" description="HTH merR-type" evidence="2">
    <location>
        <begin position="10"/>
        <end position="79"/>
    </location>
</feature>
<dbReference type="EMBL" id="CP036150">
    <property type="protein sequence ID" value="QEN07675.1"/>
    <property type="molecule type" value="Genomic_DNA"/>
</dbReference>
<name>A0A5C1QHQ7_9SPIO</name>
<dbReference type="PROSITE" id="PS50937">
    <property type="entry name" value="HTH_MERR_2"/>
    <property type="match status" value="1"/>
</dbReference>
<dbReference type="SMART" id="SM00422">
    <property type="entry name" value="HTH_MERR"/>
    <property type="match status" value="1"/>
</dbReference>
<dbReference type="InterPro" id="IPR000551">
    <property type="entry name" value="MerR-type_HTH_dom"/>
</dbReference>
<evidence type="ECO:0000313" key="4">
    <source>
        <dbReference type="Proteomes" id="UP000324209"/>
    </source>
</evidence>
<sequence length="125" mass="14668">MTTTKTNSRVYSLKEMKELSGLSEDTLRYYEKIGILPGISRLPNGHRQYSQHDLDWLQFVLCLRSTGMPLKEIKTYRELQERGDSTVLQRKVLLLSQKEKILGELDTLHLALKRINHKIEYYDSL</sequence>
<dbReference type="InterPro" id="IPR009061">
    <property type="entry name" value="DNA-bd_dom_put_sf"/>
</dbReference>
<dbReference type="SUPFAM" id="SSF46955">
    <property type="entry name" value="Putative DNA-binding domain"/>
    <property type="match status" value="1"/>
</dbReference>
<dbReference type="InterPro" id="IPR047057">
    <property type="entry name" value="MerR_fam"/>
</dbReference>
<accession>A0A5C1QHQ7</accession>
<dbReference type="KEGG" id="ock:EXM22_06605"/>
<organism evidence="3 4">
    <name type="scientific">Oceanispirochaeta crateris</name>
    <dbReference type="NCBI Taxonomy" id="2518645"/>
    <lineage>
        <taxon>Bacteria</taxon>
        <taxon>Pseudomonadati</taxon>
        <taxon>Spirochaetota</taxon>
        <taxon>Spirochaetia</taxon>
        <taxon>Spirochaetales</taxon>
        <taxon>Spirochaetaceae</taxon>
        <taxon>Oceanispirochaeta</taxon>
    </lineage>
</organism>
<dbReference type="AlphaFoldDB" id="A0A5C1QHQ7"/>
<dbReference type="Gene3D" id="1.10.1660.10">
    <property type="match status" value="1"/>
</dbReference>
<protein>
    <submittedName>
        <fullName evidence="3">MerR family transcriptional regulator</fullName>
    </submittedName>
</protein>